<sequence>MAKKKQLNDITMTSRKNFIRAGAALEAGMLISILSFGADTAPPKYKTLYAIGKETILTSHTFTSKRTITHYWEAGPSNGPLMIFVHGWPEIGLVWRAQMESFASEGWRCIAPDLRGFGDSSVPTAKGAYAIKEIVDDMAELNTHLGGKAAIWVGHDWGSVVVGSVAAHYPKISRGVVLISVPYLPNGWALPNLLPLVDRTLYPADKYPDGQWDYWRFYLTHFDQAVSDMEADVPATLASIYTKGAPASVGKLSLSAVVTTHGGRYGVAHRAPATEPDYTLWPKPDFDALVAAFKKTGFRPCDSYYLNDDANIAYAKAAVNNGKLNQPVLFVNDEYEPFSNINLSKVGDPMRKACSNLTVIDQPAGHWVTLERKEGITETIRSWIKLQGLK</sequence>
<evidence type="ECO:0000313" key="5">
    <source>
        <dbReference type="Proteomes" id="UP000548326"/>
    </source>
</evidence>
<reference evidence="4 5" key="1">
    <citation type="submission" date="2020-08" db="EMBL/GenBank/DDBJ databases">
        <title>Genomic Encyclopedia of Type Strains, Phase IV (KMG-V): Genome sequencing to study the core and pangenomes of soil and plant-associated prokaryotes.</title>
        <authorList>
            <person name="Whitman W."/>
        </authorList>
    </citation>
    <scope>NUCLEOTIDE SEQUENCE [LARGE SCALE GENOMIC DNA]</scope>
    <source>
        <strain evidence="4 5">MP601</strain>
    </source>
</reference>
<protein>
    <submittedName>
        <fullName evidence="4">Pimeloyl-ACP methyl ester carboxylesterase</fullName>
    </submittedName>
</protein>
<dbReference type="PRINTS" id="PR00412">
    <property type="entry name" value="EPOXHYDRLASE"/>
</dbReference>
<keyword evidence="2" id="KW-1133">Transmembrane helix</keyword>
<dbReference type="InterPro" id="IPR029058">
    <property type="entry name" value="AB_hydrolase_fold"/>
</dbReference>
<dbReference type="PANTHER" id="PTHR43329">
    <property type="entry name" value="EPOXIDE HYDROLASE"/>
    <property type="match status" value="1"/>
</dbReference>
<dbReference type="GO" id="GO:0016787">
    <property type="term" value="F:hydrolase activity"/>
    <property type="evidence" value="ECO:0007669"/>
    <property type="project" value="UniProtKB-KW"/>
</dbReference>
<proteinExistence type="predicted"/>
<feature type="transmembrane region" description="Helical" evidence="2">
    <location>
        <begin position="21"/>
        <end position="38"/>
    </location>
</feature>
<dbReference type="SUPFAM" id="SSF53474">
    <property type="entry name" value="alpha/beta-Hydrolases"/>
    <property type="match status" value="1"/>
</dbReference>
<keyword evidence="2" id="KW-0472">Membrane</keyword>
<keyword evidence="1" id="KW-0378">Hydrolase</keyword>
<dbReference type="InterPro" id="IPR000639">
    <property type="entry name" value="Epox_hydrolase-like"/>
</dbReference>
<accession>A0A841JGX2</accession>
<name>A0A841JGX2_9SPHI</name>
<comment type="caution">
    <text evidence="4">The sequence shown here is derived from an EMBL/GenBank/DDBJ whole genome shotgun (WGS) entry which is preliminary data.</text>
</comment>
<evidence type="ECO:0000256" key="2">
    <source>
        <dbReference type="SAM" id="Phobius"/>
    </source>
</evidence>
<keyword evidence="2" id="KW-0812">Transmembrane</keyword>
<dbReference type="Pfam" id="PF00561">
    <property type="entry name" value="Abhydrolase_1"/>
    <property type="match status" value="1"/>
</dbReference>
<evidence type="ECO:0000256" key="1">
    <source>
        <dbReference type="ARBA" id="ARBA00022801"/>
    </source>
</evidence>
<dbReference type="AlphaFoldDB" id="A0A841JGX2"/>
<dbReference type="Proteomes" id="UP000548326">
    <property type="component" value="Unassembled WGS sequence"/>
</dbReference>
<dbReference type="Gene3D" id="3.40.50.1820">
    <property type="entry name" value="alpha/beta hydrolase"/>
    <property type="match status" value="1"/>
</dbReference>
<gene>
    <name evidence="4" type="ORF">HDF22_003683</name>
</gene>
<dbReference type="EMBL" id="JACHCA010000010">
    <property type="protein sequence ID" value="MBB6129552.1"/>
    <property type="molecule type" value="Genomic_DNA"/>
</dbReference>
<evidence type="ECO:0000313" key="4">
    <source>
        <dbReference type="EMBL" id="MBB6129552.1"/>
    </source>
</evidence>
<dbReference type="InterPro" id="IPR000073">
    <property type="entry name" value="AB_hydrolase_1"/>
</dbReference>
<evidence type="ECO:0000259" key="3">
    <source>
        <dbReference type="Pfam" id="PF00561"/>
    </source>
</evidence>
<dbReference type="RefSeq" id="WP_221276083.1">
    <property type="nucleotide sequence ID" value="NZ_JACHCA010000010.1"/>
</dbReference>
<organism evidence="4 5">
    <name type="scientific">Mucilaginibacter lappiensis</name>
    <dbReference type="NCBI Taxonomy" id="354630"/>
    <lineage>
        <taxon>Bacteria</taxon>
        <taxon>Pseudomonadati</taxon>
        <taxon>Bacteroidota</taxon>
        <taxon>Sphingobacteriia</taxon>
        <taxon>Sphingobacteriales</taxon>
        <taxon>Sphingobacteriaceae</taxon>
        <taxon>Mucilaginibacter</taxon>
    </lineage>
</organism>
<feature type="domain" description="AB hydrolase-1" evidence="3">
    <location>
        <begin position="80"/>
        <end position="371"/>
    </location>
</feature>